<dbReference type="Proteomes" id="UP000887566">
    <property type="component" value="Unplaced"/>
</dbReference>
<sequence length="97" mass="10807">MPRSPAEQGDQERLWILHPQVLADSADDSHSTPPVCRRSLNMEQKVVADSRNTPPPPPPPKYQAVPQQTAASQPQRAPGRSVVVCSRLRLRLSFVIY</sequence>
<accession>A0A914VL86</accession>
<protein>
    <submittedName>
        <fullName evidence="3">Uncharacterized protein</fullName>
    </submittedName>
</protein>
<keyword evidence="2" id="KW-1185">Reference proteome</keyword>
<name>A0A914VL86_9BILA</name>
<dbReference type="AlphaFoldDB" id="A0A914VL86"/>
<dbReference type="WBParaSite" id="PSAMB.scaffold2185size24747.g16765.t1">
    <property type="protein sequence ID" value="PSAMB.scaffold2185size24747.g16765.t1"/>
    <property type="gene ID" value="PSAMB.scaffold2185size24747.g16765"/>
</dbReference>
<reference evidence="3" key="1">
    <citation type="submission" date="2022-11" db="UniProtKB">
        <authorList>
            <consortium name="WormBaseParasite"/>
        </authorList>
    </citation>
    <scope>IDENTIFICATION</scope>
</reference>
<feature type="compositionally biased region" description="Polar residues" evidence="1">
    <location>
        <begin position="65"/>
        <end position="75"/>
    </location>
</feature>
<organism evidence="2 3">
    <name type="scientific">Plectus sambesii</name>
    <dbReference type="NCBI Taxonomy" id="2011161"/>
    <lineage>
        <taxon>Eukaryota</taxon>
        <taxon>Metazoa</taxon>
        <taxon>Ecdysozoa</taxon>
        <taxon>Nematoda</taxon>
        <taxon>Chromadorea</taxon>
        <taxon>Plectida</taxon>
        <taxon>Plectina</taxon>
        <taxon>Plectoidea</taxon>
        <taxon>Plectidae</taxon>
        <taxon>Plectus</taxon>
    </lineage>
</organism>
<evidence type="ECO:0000313" key="3">
    <source>
        <dbReference type="WBParaSite" id="PSAMB.scaffold2185size24747.g16765.t1"/>
    </source>
</evidence>
<evidence type="ECO:0000256" key="1">
    <source>
        <dbReference type="SAM" id="MobiDB-lite"/>
    </source>
</evidence>
<feature type="region of interest" description="Disordered" evidence="1">
    <location>
        <begin position="44"/>
        <end position="80"/>
    </location>
</feature>
<evidence type="ECO:0000313" key="2">
    <source>
        <dbReference type="Proteomes" id="UP000887566"/>
    </source>
</evidence>
<proteinExistence type="predicted"/>